<dbReference type="Pfam" id="PF03837">
    <property type="entry name" value="RecT"/>
    <property type="match status" value="1"/>
</dbReference>
<dbReference type="RefSeq" id="WP_010752195.1">
    <property type="nucleotide sequence ID" value="NZ_BJWF01000005.1"/>
</dbReference>
<dbReference type="InterPro" id="IPR018330">
    <property type="entry name" value="RecT_fam"/>
</dbReference>
<protein>
    <submittedName>
        <fullName evidence="2">DNA recombination protein RecT</fullName>
    </submittedName>
</protein>
<comment type="caution">
    <text evidence="2">The sequence shown here is derived from an EMBL/GenBank/DDBJ whole genome shotgun (WGS) entry which is preliminary data.</text>
</comment>
<gene>
    <name evidence="2" type="ORF">EVI01_07760</name>
</gene>
<feature type="region of interest" description="Disordered" evidence="1">
    <location>
        <begin position="319"/>
        <end position="340"/>
    </location>
</feature>
<name>A0A511J197_9ENTE</name>
<reference evidence="2 3" key="1">
    <citation type="submission" date="2019-07" db="EMBL/GenBank/DDBJ databases">
        <title>Whole genome shotgun sequence of Enterococcus villorum NBRC 100699.</title>
        <authorList>
            <person name="Hosoyama A."/>
            <person name="Uohara A."/>
            <person name="Ohji S."/>
            <person name="Ichikawa N."/>
        </authorList>
    </citation>
    <scope>NUCLEOTIDE SEQUENCE [LARGE SCALE GENOMIC DNA]</scope>
    <source>
        <strain evidence="2 3">NBRC 100699</strain>
    </source>
</reference>
<evidence type="ECO:0000313" key="3">
    <source>
        <dbReference type="Proteomes" id="UP000321830"/>
    </source>
</evidence>
<dbReference type="GO" id="GO:0003677">
    <property type="term" value="F:DNA binding"/>
    <property type="evidence" value="ECO:0007669"/>
    <property type="project" value="InterPro"/>
</dbReference>
<evidence type="ECO:0000313" key="2">
    <source>
        <dbReference type="EMBL" id="GEL91439.1"/>
    </source>
</evidence>
<dbReference type="GO" id="GO:0006259">
    <property type="term" value="P:DNA metabolic process"/>
    <property type="evidence" value="ECO:0007669"/>
    <property type="project" value="InterPro"/>
</dbReference>
<proteinExistence type="predicted"/>
<sequence length="340" mass="38125">MANDLTQTTQRSLDEQVISNLGRLQEQGLEMPPGYSPQNALKSAFFELTNNTGGNLLQMAANNQEMKTSISNALLDMVIQGLSPAKKQCYFIKYGNKVQLMRSYFGTMAVLDRVTGGADITPVVVRQDDEFEVAMDGPNMVVKKHETKFENLDNEIIAAYVVIKLANGKETTTVMTKKQIDQSWAKSKMKGSGPQKEFPEEMAKRTVINRAAKALINTSNDNDLLVQAAKDTLENEFDNDRKDVTPQTEKVATLEEKLFSNKTVEPIQKEAEEIVIPNDIQEENTRIADMSGHPEVEQAHPIEKETLNEPIQEELLDIPDFGREEGADDVSEFEDDEYPF</sequence>
<feature type="compositionally biased region" description="Acidic residues" evidence="1">
    <location>
        <begin position="326"/>
        <end position="340"/>
    </location>
</feature>
<dbReference type="Proteomes" id="UP000321830">
    <property type="component" value="Unassembled WGS sequence"/>
</dbReference>
<accession>A0A511J197</accession>
<evidence type="ECO:0000256" key="1">
    <source>
        <dbReference type="SAM" id="MobiDB-lite"/>
    </source>
</evidence>
<dbReference type="EMBL" id="BJWF01000005">
    <property type="protein sequence ID" value="GEL91439.1"/>
    <property type="molecule type" value="Genomic_DNA"/>
</dbReference>
<organism evidence="2 3">
    <name type="scientific">Enterococcus villorum</name>
    <dbReference type="NCBI Taxonomy" id="112904"/>
    <lineage>
        <taxon>Bacteria</taxon>
        <taxon>Bacillati</taxon>
        <taxon>Bacillota</taxon>
        <taxon>Bacilli</taxon>
        <taxon>Lactobacillales</taxon>
        <taxon>Enterococcaceae</taxon>
        <taxon>Enterococcus</taxon>
    </lineage>
</organism>
<dbReference type="AlphaFoldDB" id="A0A511J197"/>